<keyword evidence="2" id="KW-0574">Periplasm</keyword>
<evidence type="ECO:0000313" key="5">
    <source>
        <dbReference type="EMBL" id="ARP96476.1"/>
    </source>
</evidence>
<dbReference type="Pfam" id="PF13525">
    <property type="entry name" value="YfiO"/>
    <property type="match status" value="1"/>
</dbReference>
<evidence type="ECO:0000259" key="4">
    <source>
        <dbReference type="Pfam" id="PF13525"/>
    </source>
</evidence>
<feature type="chain" id="PRO_5013406050" description="Cell division coordinator CpoB" evidence="2">
    <location>
        <begin position="31"/>
        <end position="235"/>
    </location>
</feature>
<dbReference type="InterPro" id="IPR014162">
    <property type="entry name" value="CpoB_C"/>
</dbReference>
<keyword evidence="2" id="KW-0132">Cell division</keyword>
<sequence length="235" mass="25507" precursor="true">MRDRVPTLRYLAIAASLALTAMAAPASAFADDEARRAILDLRQQVQQQNEQNMRARLQLADQIQSLQQEIAQLRNQLELVSRQQTSTTQQGKAGQQQNNHPGNPPGVSAADAQEQAAYDGAIDLFRKAQYKEAAESFAAFTALYPNSALAPSAQFYLGSSRYAVKDFKGAIEQLNLLVQNAPNDARAPDALLVIAGSQIELNNRAGAKATLQRIVSEYPSTPAASTAKSRLQLLQ</sequence>
<dbReference type="OrthoDB" id="8525418at2"/>
<accession>A0A1W6ZGI5</accession>
<dbReference type="SUPFAM" id="SSF48452">
    <property type="entry name" value="TPR-like"/>
    <property type="match status" value="1"/>
</dbReference>
<reference evidence="5 6" key="1">
    <citation type="submission" date="2017-05" db="EMBL/GenBank/DDBJ databases">
        <title>Complete and WGS of Bordetella genogroups.</title>
        <authorList>
            <person name="Spilker T."/>
            <person name="LiPuma J."/>
        </authorList>
    </citation>
    <scope>NUCLEOTIDE SEQUENCE [LARGE SCALE GENOMIC DNA]</scope>
    <source>
        <strain evidence="5 6">AU7206</strain>
    </source>
</reference>
<dbReference type="GO" id="GO:0043093">
    <property type="term" value="P:FtsZ-dependent cytokinesis"/>
    <property type="evidence" value="ECO:0007669"/>
    <property type="project" value="UniProtKB-UniRule"/>
</dbReference>
<feature type="region of interest" description="Disordered" evidence="3">
    <location>
        <begin position="81"/>
        <end position="112"/>
    </location>
</feature>
<gene>
    <name evidence="2" type="primary">cpoB</name>
    <name evidence="5" type="ORF">CAL15_20195</name>
</gene>
<dbReference type="InterPro" id="IPR039565">
    <property type="entry name" value="BamD-like"/>
</dbReference>
<evidence type="ECO:0000256" key="2">
    <source>
        <dbReference type="HAMAP-Rule" id="MF_02066"/>
    </source>
</evidence>
<protein>
    <recommendedName>
        <fullName evidence="2">Cell division coordinator CpoB</fullName>
    </recommendedName>
</protein>
<dbReference type="GO" id="GO:0030288">
    <property type="term" value="C:outer membrane-bounded periplasmic space"/>
    <property type="evidence" value="ECO:0007669"/>
    <property type="project" value="UniProtKB-UniRule"/>
</dbReference>
<feature type="signal peptide" evidence="2">
    <location>
        <begin position="1"/>
        <end position="30"/>
    </location>
</feature>
<evidence type="ECO:0000256" key="1">
    <source>
        <dbReference type="ARBA" id="ARBA00022729"/>
    </source>
</evidence>
<dbReference type="InterPro" id="IPR034706">
    <property type="entry name" value="CpoB"/>
</dbReference>
<feature type="compositionally biased region" description="Polar residues" evidence="3">
    <location>
        <begin position="81"/>
        <end position="101"/>
    </location>
</feature>
<comment type="similarity">
    <text evidence="2">Belongs to the CpoB family.</text>
</comment>
<keyword evidence="6" id="KW-1185">Reference proteome</keyword>
<keyword evidence="1 2" id="KW-0732">Signal</keyword>
<comment type="function">
    <text evidence="2">Mediates coordination of peptidoglycan synthesis and outer membrane constriction during cell division.</text>
</comment>
<organism evidence="5 6">
    <name type="scientific">Bordetella genomosp. 13</name>
    <dbReference type="NCBI Taxonomy" id="463040"/>
    <lineage>
        <taxon>Bacteria</taxon>
        <taxon>Pseudomonadati</taxon>
        <taxon>Pseudomonadota</taxon>
        <taxon>Betaproteobacteria</taxon>
        <taxon>Burkholderiales</taxon>
        <taxon>Alcaligenaceae</taxon>
        <taxon>Bordetella</taxon>
    </lineage>
</organism>
<evidence type="ECO:0000256" key="3">
    <source>
        <dbReference type="SAM" id="MobiDB-lite"/>
    </source>
</evidence>
<feature type="domain" description="Outer membrane lipoprotein BamD-like" evidence="4">
    <location>
        <begin position="111"/>
        <end position="234"/>
    </location>
</feature>
<name>A0A1W6ZGI5_9BORD</name>
<dbReference type="HAMAP" id="MF_02066">
    <property type="entry name" value="CpoB"/>
    <property type="match status" value="1"/>
</dbReference>
<dbReference type="RefSeq" id="WP_086080125.1">
    <property type="nucleotide sequence ID" value="NZ_CP021111.1"/>
</dbReference>
<evidence type="ECO:0000313" key="6">
    <source>
        <dbReference type="Proteomes" id="UP000194161"/>
    </source>
</evidence>
<dbReference type="Proteomes" id="UP000194161">
    <property type="component" value="Chromosome"/>
</dbReference>
<dbReference type="AlphaFoldDB" id="A0A1W6ZGI5"/>
<dbReference type="NCBIfam" id="TIGR02795">
    <property type="entry name" value="tol_pal_ybgF"/>
    <property type="match status" value="1"/>
</dbReference>
<proteinExistence type="inferred from homology"/>
<dbReference type="InterPro" id="IPR011990">
    <property type="entry name" value="TPR-like_helical_dom_sf"/>
</dbReference>
<dbReference type="KEGG" id="bgm:CAL15_20195"/>
<keyword evidence="2" id="KW-0131">Cell cycle</keyword>
<dbReference type="STRING" id="463040.CAL15_20195"/>
<dbReference type="EMBL" id="CP021111">
    <property type="protein sequence ID" value="ARP96476.1"/>
    <property type="molecule type" value="Genomic_DNA"/>
</dbReference>
<dbReference type="Gene3D" id="1.25.40.10">
    <property type="entry name" value="Tetratricopeptide repeat domain"/>
    <property type="match status" value="1"/>
</dbReference>
<comment type="subcellular location">
    <subcellularLocation>
        <location evidence="2">Periplasm</location>
    </subcellularLocation>
</comment>